<protein>
    <submittedName>
        <fullName evidence="3">Prepilin-type N-terminal cleavage/methylation domain-containing protein</fullName>
    </submittedName>
</protein>
<dbReference type="PRINTS" id="PR00813">
    <property type="entry name" value="BCTERIALGSPG"/>
</dbReference>
<keyword evidence="4" id="KW-1185">Reference proteome</keyword>
<dbReference type="Pfam" id="PF07963">
    <property type="entry name" value="N_methyl"/>
    <property type="match status" value="1"/>
</dbReference>
<proteinExistence type="predicted"/>
<dbReference type="InterPro" id="IPR012902">
    <property type="entry name" value="N_methyl_site"/>
</dbReference>
<organism evidence="3 4">
    <name type="scientific">Candidatus Finniella inopinata</name>
    <dbReference type="NCBI Taxonomy" id="1696036"/>
    <lineage>
        <taxon>Bacteria</taxon>
        <taxon>Pseudomonadati</taxon>
        <taxon>Pseudomonadota</taxon>
        <taxon>Alphaproteobacteria</taxon>
        <taxon>Holosporales</taxon>
        <taxon>Candidatus Paracaedibacteraceae</taxon>
        <taxon>Candidatus Finniella</taxon>
    </lineage>
</organism>
<dbReference type="OrthoDB" id="7348958at2"/>
<dbReference type="GO" id="GO:0015628">
    <property type="term" value="P:protein secretion by the type II secretion system"/>
    <property type="evidence" value="ECO:0007669"/>
    <property type="project" value="InterPro"/>
</dbReference>
<dbReference type="EMBL" id="SCFB01000006">
    <property type="protein sequence ID" value="RZI45906.1"/>
    <property type="molecule type" value="Genomic_DNA"/>
</dbReference>
<evidence type="ECO:0000256" key="2">
    <source>
        <dbReference type="SAM" id="Phobius"/>
    </source>
</evidence>
<evidence type="ECO:0000313" key="4">
    <source>
        <dbReference type="Proteomes" id="UP000293550"/>
    </source>
</evidence>
<evidence type="ECO:0000313" key="3">
    <source>
        <dbReference type="EMBL" id="RZI45906.1"/>
    </source>
</evidence>
<keyword evidence="2" id="KW-0812">Transmembrane</keyword>
<reference evidence="3 4" key="1">
    <citation type="submission" date="2018-10" db="EMBL/GenBank/DDBJ databases">
        <title>An updated phylogeny of the Alphaproteobacteria reveals that the parasitic Rickettsiales and Holosporales have independent origins.</title>
        <authorList>
            <person name="Munoz-Gomez S.A."/>
            <person name="Hess S."/>
            <person name="Burger G."/>
            <person name="Lang B.F."/>
            <person name="Susko E."/>
            <person name="Slamovits C.H."/>
            <person name="Roger A.J."/>
        </authorList>
    </citation>
    <scope>NUCLEOTIDE SEQUENCE [LARGE SCALE GENOMIC DNA]</scope>
    <source>
        <strain evidence="3">HOLO01</strain>
    </source>
</reference>
<dbReference type="InterPro" id="IPR000983">
    <property type="entry name" value="Bac_GSPG_pilin"/>
</dbReference>
<dbReference type="AlphaFoldDB" id="A0A4Q7DM89"/>
<dbReference type="NCBIfam" id="TIGR02532">
    <property type="entry name" value="IV_pilin_GFxxxE"/>
    <property type="match status" value="1"/>
</dbReference>
<keyword evidence="2" id="KW-1133">Transmembrane helix</keyword>
<feature type="transmembrane region" description="Helical" evidence="2">
    <location>
        <begin position="21"/>
        <end position="39"/>
    </location>
</feature>
<sequence>MIVTRKHFGFSRIATMPGFTLIELAVVLMVIGIIAGAVFKGQDLLESAKIRSVMNDINRFRLAIHMYQETYGALPGDDPHAVTHFGSGVANGNGNGIIEGDEVNAFWQHLNKAGQLGSPTAPTSKFGGKYSVVFQPNDACRGHWIRLGKENGDQANGGLLTPKQAQQLKSKAEEGGNLNPTQGNIRVMEGQGVPLGQCVQGDHLNLQVDSPTCVILSVF</sequence>
<evidence type="ECO:0000256" key="1">
    <source>
        <dbReference type="ARBA" id="ARBA00022481"/>
    </source>
</evidence>
<dbReference type="RefSeq" id="WP_130154157.1">
    <property type="nucleotide sequence ID" value="NZ_SCFB01000006.1"/>
</dbReference>
<accession>A0A4Q7DM89</accession>
<dbReference type="InterPro" id="IPR045584">
    <property type="entry name" value="Pilin-like"/>
</dbReference>
<gene>
    <name evidence="3" type="ORF">EQU50_05605</name>
</gene>
<dbReference type="GO" id="GO:0015627">
    <property type="term" value="C:type II protein secretion system complex"/>
    <property type="evidence" value="ECO:0007669"/>
    <property type="project" value="InterPro"/>
</dbReference>
<dbReference type="Proteomes" id="UP000293550">
    <property type="component" value="Unassembled WGS sequence"/>
</dbReference>
<dbReference type="Gene3D" id="3.30.700.10">
    <property type="entry name" value="Glycoprotein, Type 4 Pilin"/>
    <property type="match status" value="1"/>
</dbReference>
<comment type="caution">
    <text evidence="3">The sequence shown here is derived from an EMBL/GenBank/DDBJ whole genome shotgun (WGS) entry which is preliminary data.</text>
</comment>
<keyword evidence="2" id="KW-0472">Membrane</keyword>
<dbReference type="SUPFAM" id="SSF54523">
    <property type="entry name" value="Pili subunits"/>
    <property type="match status" value="1"/>
</dbReference>
<keyword evidence="1" id="KW-0488">Methylation</keyword>
<name>A0A4Q7DM89_9PROT</name>